<dbReference type="Proteomes" id="UP000799324">
    <property type="component" value="Unassembled WGS sequence"/>
</dbReference>
<organism evidence="2 3">
    <name type="scientific">Lophiostoma macrostomum CBS 122681</name>
    <dbReference type="NCBI Taxonomy" id="1314788"/>
    <lineage>
        <taxon>Eukaryota</taxon>
        <taxon>Fungi</taxon>
        <taxon>Dikarya</taxon>
        <taxon>Ascomycota</taxon>
        <taxon>Pezizomycotina</taxon>
        <taxon>Dothideomycetes</taxon>
        <taxon>Pleosporomycetidae</taxon>
        <taxon>Pleosporales</taxon>
        <taxon>Lophiostomataceae</taxon>
        <taxon>Lophiostoma</taxon>
    </lineage>
</organism>
<dbReference type="AlphaFoldDB" id="A0A6A6TM81"/>
<reference evidence="2" key="1">
    <citation type="journal article" date="2020" name="Stud. Mycol.">
        <title>101 Dothideomycetes genomes: a test case for predicting lifestyles and emergence of pathogens.</title>
        <authorList>
            <person name="Haridas S."/>
            <person name="Albert R."/>
            <person name="Binder M."/>
            <person name="Bloem J."/>
            <person name="Labutti K."/>
            <person name="Salamov A."/>
            <person name="Andreopoulos B."/>
            <person name="Baker S."/>
            <person name="Barry K."/>
            <person name="Bills G."/>
            <person name="Bluhm B."/>
            <person name="Cannon C."/>
            <person name="Castanera R."/>
            <person name="Culley D."/>
            <person name="Daum C."/>
            <person name="Ezra D."/>
            <person name="Gonzalez J."/>
            <person name="Henrissat B."/>
            <person name="Kuo A."/>
            <person name="Liang C."/>
            <person name="Lipzen A."/>
            <person name="Lutzoni F."/>
            <person name="Magnuson J."/>
            <person name="Mondo S."/>
            <person name="Nolan M."/>
            <person name="Ohm R."/>
            <person name="Pangilinan J."/>
            <person name="Park H.-J."/>
            <person name="Ramirez L."/>
            <person name="Alfaro M."/>
            <person name="Sun H."/>
            <person name="Tritt A."/>
            <person name="Yoshinaga Y."/>
            <person name="Zwiers L.-H."/>
            <person name="Turgeon B."/>
            <person name="Goodwin S."/>
            <person name="Spatafora J."/>
            <person name="Crous P."/>
            <person name="Grigoriev I."/>
        </authorList>
    </citation>
    <scope>NUCLEOTIDE SEQUENCE</scope>
    <source>
        <strain evidence="2">CBS 122681</strain>
    </source>
</reference>
<dbReference type="EMBL" id="MU004305">
    <property type="protein sequence ID" value="KAF2659694.1"/>
    <property type="molecule type" value="Genomic_DNA"/>
</dbReference>
<evidence type="ECO:0008006" key="4">
    <source>
        <dbReference type="Google" id="ProtNLM"/>
    </source>
</evidence>
<evidence type="ECO:0000313" key="3">
    <source>
        <dbReference type="Proteomes" id="UP000799324"/>
    </source>
</evidence>
<keyword evidence="3" id="KW-1185">Reference proteome</keyword>
<gene>
    <name evidence="2" type="ORF">K491DRAFT_755221</name>
</gene>
<proteinExistence type="predicted"/>
<evidence type="ECO:0000256" key="1">
    <source>
        <dbReference type="SAM" id="MobiDB-lite"/>
    </source>
</evidence>
<sequence length="390" mass="42821">MSSTSSTSSTSPLVKHGRPVKILTEEQKQAKRVRTLKQNAISARKYRAKKTHAQRFARSAQRDSRAYLPTEYHQAAISSSSSGNASQPYQFQGVAPASNTMVNPHPQVQTVMYPGQAPQVLQMSPQVQEAHTFWHTTQPQHYYVQNPVLPPAQHAPLPLPGTYDPNVVSTGSMYPGMQPQPAPMMPLPLPLPQHHQIAAPLSAPFPFQFQGAHQQLTSFEMSIPNLDVSAAVASHFGEQLGLGFDPNVNSEPPSNAQMGYSLDDTVVDPAVESVGNDSVVEQQQQEEEQQQQQQQEEPAELEAKAELELDPVTDQQMDAALAQNSFEGILGGVDLDGVDFGSEEWTRELLEEGPAVGADAVQQEEIVPVQHAAFDELEQNLVENGYYDWL</sequence>
<name>A0A6A6TM81_9PLEO</name>
<feature type="compositionally biased region" description="Low complexity" evidence="1">
    <location>
        <begin position="1"/>
        <end position="11"/>
    </location>
</feature>
<feature type="region of interest" description="Disordered" evidence="1">
    <location>
        <begin position="1"/>
        <end position="21"/>
    </location>
</feature>
<protein>
    <recommendedName>
        <fullName evidence="4">BZIP domain-containing protein</fullName>
    </recommendedName>
</protein>
<accession>A0A6A6TM81</accession>
<evidence type="ECO:0000313" key="2">
    <source>
        <dbReference type="EMBL" id="KAF2659694.1"/>
    </source>
</evidence>
<feature type="region of interest" description="Disordered" evidence="1">
    <location>
        <begin position="275"/>
        <end position="301"/>
    </location>
</feature>